<dbReference type="HOGENOM" id="CLU_039613_6_1_6"/>
<dbReference type="STRING" id="283942.IL0627"/>
<evidence type="ECO:0000313" key="6">
    <source>
        <dbReference type="EMBL" id="AAV81468.1"/>
    </source>
</evidence>
<dbReference type="GO" id="GO:0003700">
    <property type="term" value="F:DNA-binding transcription factor activity"/>
    <property type="evidence" value="ECO:0007669"/>
    <property type="project" value="InterPro"/>
</dbReference>
<dbReference type="GO" id="GO:0000976">
    <property type="term" value="F:transcription cis-regulatory region binding"/>
    <property type="evidence" value="ECO:0007669"/>
    <property type="project" value="TreeGrafter"/>
</dbReference>
<protein>
    <submittedName>
        <fullName evidence="6">Transcriptional regulator, LysR family</fullName>
    </submittedName>
</protein>
<evidence type="ECO:0000256" key="1">
    <source>
        <dbReference type="ARBA" id="ARBA00009437"/>
    </source>
</evidence>
<dbReference type="eggNOG" id="COG0583">
    <property type="taxonomic scope" value="Bacteria"/>
</dbReference>
<organism evidence="6 7">
    <name type="scientific">Idiomarina loihiensis (strain ATCC BAA-735 / DSM 15497 / L2-TR)</name>
    <dbReference type="NCBI Taxonomy" id="283942"/>
    <lineage>
        <taxon>Bacteria</taxon>
        <taxon>Pseudomonadati</taxon>
        <taxon>Pseudomonadota</taxon>
        <taxon>Gammaproteobacteria</taxon>
        <taxon>Alteromonadales</taxon>
        <taxon>Idiomarinaceae</taxon>
        <taxon>Idiomarina</taxon>
    </lineage>
</organism>
<keyword evidence="2" id="KW-0805">Transcription regulation</keyword>
<accession>Q5QX14</accession>
<dbReference type="KEGG" id="ilo:IL0627"/>
<dbReference type="Pfam" id="PF00126">
    <property type="entry name" value="HTH_1"/>
    <property type="match status" value="1"/>
</dbReference>
<sequence>MINLRQLQVFKTIAETSGFTAASVQLNMTTSAVSINLKDIEQQLGTRLVMRERGRKHRSHKVELTVAGMWLYERAQKMLSLSDSTERYFEQLHSNRRETLNIGASQTVGNYWLPAYINVLKQQRSELKINVYIGNTDEILSRVESFQDEIGLVEGPSSRDDLLTKPFKEDSMTLVAPPDDNGKALEVQPWLIREKGSATRRLTEKLWAKLGIKPANVIELNTNESIIHSVASGIGVAYVPSITTPLMLEAGLVRALPTEGTHHRTLYYVTHRDLSFSMAWIERVIAEKAL</sequence>
<dbReference type="InterPro" id="IPR036388">
    <property type="entry name" value="WH-like_DNA-bd_sf"/>
</dbReference>
<dbReference type="InterPro" id="IPR036390">
    <property type="entry name" value="WH_DNA-bd_sf"/>
</dbReference>
<reference evidence="6 7" key="1">
    <citation type="journal article" date="2004" name="Proc. Natl. Acad. Sci. U.S.A.">
        <title>Genome sequence of the deep-sea gamma-proteobacterium Idiomarina loihiensis reveals amino acid fermentation as a source of carbon and energy.</title>
        <authorList>
            <person name="Hou S."/>
            <person name="Saw J.H."/>
            <person name="Lee K.S."/>
            <person name="Freitas T.A."/>
            <person name="Belisle C."/>
            <person name="Kawarabayasi Y."/>
            <person name="Donachie S.P."/>
            <person name="Pikina A."/>
            <person name="Galperin M.Y."/>
            <person name="Koonin E.V."/>
            <person name="Makarova K.S."/>
            <person name="Omelchenko M.V."/>
            <person name="Sorokin A."/>
            <person name="Wolf Y.I."/>
            <person name="Li Q.X."/>
            <person name="Keum Y.S."/>
            <person name="Campbell S."/>
            <person name="Denery J."/>
            <person name="Aizawa S."/>
            <person name="Shibata S."/>
            <person name="Malahoff A."/>
            <person name="Alam M."/>
        </authorList>
    </citation>
    <scope>NUCLEOTIDE SEQUENCE [LARGE SCALE GENOMIC DNA]</scope>
    <source>
        <strain evidence="7">ATCC BAA-735 / DSM 15497 / L2-TR</strain>
    </source>
</reference>
<evidence type="ECO:0000256" key="2">
    <source>
        <dbReference type="ARBA" id="ARBA00023015"/>
    </source>
</evidence>
<keyword evidence="3" id="KW-0238">DNA-binding</keyword>
<dbReference type="SUPFAM" id="SSF53850">
    <property type="entry name" value="Periplasmic binding protein-like II"/>
    <property type="match status" value="1"/>
</dbReference>
<dbReference type="OrthoDB" id="9785745at2"/>
<dbReference type="Gene3D" id="1.10.10.10">
    <property type="entry name" value="Winged helix-like DNA-binding domain superfamily/Winged helix DNA-binding domain"/>
    <property type="match status" value="1"/>
</dbReference>
<dbReference type="Pfam" id="PF03466">
    <property type="entry name" value="LysR_substrate"/>
    <property type="match status" value="1"/>
</dbReference>
<feature type="domain" description="HTH lysR-type" evidence="5">
    <location>
        <begin position="2"/>
        <end position="59"/>
    </location>
</feature>
<dbReference type="InterPro" id="IPR005119">
    <property type="entry name" value="LysR_subst-bd"/>
</dbReference>
<keyword evidence="7" id="KW-1185">Reference proteome</keyword>
<dbReference type="PANTHER" id="PTHR30126:SF39">
    <property type="entry name" value="HTH-TYPE TRANSCRIPTIONAL REGULATOR CYSL"/>
    <property type="match status" value="1"/>
</dbReference>
<dbReference type="RefSeq" id="WP_011233882.1">
    <property type="nucleotide sequence ID" value="NC_006512.1"/>
</dbReference>
<evidence type="ECO:0000256" key="4">
    <source>
        <dbReference type="ARBA" id="ARBA00023163"/>
    </source>
</evidence>
<dbReference type="PANTHER" id="PTHR30126">
    <property type="entry name" value="HTH-TYPE TRANSCRIPTIONAL REGULATOR"/>
    <property type="match status" value="1"/>
</dbReference>
<dbReference type="Gene3D" id="3.40.190.290">
    <property type="match status" value="1"/>
</dbReference>
<dbReference type="SUPFAM" id="SSF46785">
    <property type="entry name" value="Winged helix' DNA-binding domain"/>
    <property type="match status" value="1"/>
</dbReference>
<gene>
    <name evidence="6" type="ordered locus">IL0627</name>
</gene>
<proteinExistence type="inferred from homology"/>
<dbReference type="GeneID" id="41335778"/>
<dbReference type="EMBL" id="AE017340">
    <property type="protein sequence ID" value="AAV81468.1"/>
    <property type="molecule type" value="Genomic_DNA"/>
</dbReference>
<dbReference type="AlphaFoldDB" id="Q5QX14"/>
<evidence type="ECO:0000256" key="3">
    <source>
        <dbReference type="ARBA" id="ARBA00023125"/>
    </source>
</evidence>
<comment type="similarity">
    <text evidence="1">Belongs to the LysR transcriptional regulatory family.</text>
</comment>
<evidence type="ECO:0000259" key="5">
    <source>
        <dbReference type="PROSITE" id="PS50931"/>
    </source>
</evidence>
<dbReference type="PROSITE" id="PS50931">
    <property type="entry name" value="HTH_LYSR"/>
    <property type="match status" value="1"/>
</dbReference>
<dbReference type="Proteomes" id="UP000001171">
    <property type="component" value="Chromosome"/>
</dbReference>
<keyword evidence="4" id="KW-0804">Transcription</keyword>
<dbReference type="InterPro" id="IPR000847">
    <property type="entry name" value="LysR_HTH_N"/>
</dbReference>
<evidence type="ECO:0000313" key="7">
    <source>
        <dbReference type="Proteomes" id="UP000001171"/>
    </source>
</evidence>
<name>Q5QX14_IDILO</name>